<reference evidence="1 2" key="1">
    <citation type="journal article" date="2019" name="Commun. Biol.">
        <title>The bagworm genome reveals a unique fibroin gene that provides high tensile strength.</title>
        <authorList>
            <person name="Kono N."/>
            <person name="Nakamura H."/>
            <person name="Ohtoshi R."/>
            <person name="Tomita M."/>
            <person name="Numata K."/>
            <person name="Arakawa K."/>
        </authorList>
    </citation>
    <scope>NUCLEOTIDE SEQUENCE [LARGE SCALE GENOMIC DNA]</scope>
</reference>
<protein>
    <submittedName>
        <fullName evidence="1">Uncharacterized protein</fullName>
    </submittedName>
</protein>
<gene>
    <name evidence="1" type="ORF">EVAR_66399_1</name>
</gene>
<evidence type="ECO:0000313" key="1">
    <source>
        <dbReference type="EMBL" id="GBP94979.1"/>
    </source>
</evidence>
<keyword evidence="2" id="KW-1185">Reference proteome</keyword>
<dbReference type="EMBL" id="BGZK01002570">
    <property type="protein sequence ID" value="GBP94979.1"/>
    <property type="molecule type" value="Genomic_DNA"/>
</dbReference>
<comment type="caution">
    <text evidence="1">The sequence shown here is derived from an EMBL/GenBank/DDBJ whole genome shotgun (WGS) entry which is preliminary data.</text>
</comment>
<sequence>MKDLFAFAPDFVPIETMTGNGIGIENGTENIIENVTRIRIVRGTGTEIENETVHKNGFGDEIMKEFTLSFMLGELETLTRWASQPYEKPAQCLPAQLVYNVSHYDRTATVMTRECGRRPLVMVDLITGNA</sequence>
<proteinExistence type="predicted"/>
<name>A0A4C2A727_EUMVA</name>
<dbReference type="Proteomes" id="UP000299102">
    <property type="component" value="Unassembled WGS sequence"/>
</dbReference>
<organism evidence="1 2">
    <name type="scientific">Eumeta variegata</name>
    <name type="common">Bagworm moth</name>
    <name type="synonym">Eumeta japonica</name>
    <dbReference type="NCBI Taxonomy" id="151549"/>
    <lineage>
        <taxon>Eukaryota</taxon>
        <taxon>Metazoa</taxon>
        <taxon>Ecdysozoa</taxon>
        <taxon>Arthropoda</taxon>
        <taxon>Hexapoda</taxon>
        <taxon>Insecta</taxon>
        <taxon>Pterygota</taxon>
        <taxon>Neoptera</taxon>
        <taxon>Endopterygota</taxon>
        <taxon>Lepidoptera</taxon>
        <taxon>Glossata</taxon>
        <taxon>Ditrysia</taxon>
        <taxon>Tineoidea</taxon>
        <taxon>Psychidae</taxon>
        <taxon>Oiketicinae</taxon>
        <taxon>Eumeta</taxon>
    </lineage>
</organism>
<dbReference type="AlphaFoldDB" id="A0A4C2A727"/>
<evidence type="ECO:0000313" key="2">
    <source>
        <dbReference type="Proteomes" id="UP000299102"/>
    </source>
</evidence>
<accession>A0A4C2A727</accession>